<accession>A0A9X2TQ70</accession>
<sequence length="115" mass="13570">MSDDSFLDSIRFSVTAALSLLAFVTILVGGGYYVYRWAAPKYEEAQRETYEQSRQHVEGTVEDLMRYRVKYQEADSTHKDAVRKLILRRARDIDRADMPKDLRQWVEHLRTRTDP</sequence>
<reference evidence="3" key="1">
    <citation type="submission" date="2022-08" db="EMBL/GenBank/DDBJ databases">
        <title>Genomic Encyclopedia of Type Strains, Phase V (KMG-V): Genome sequencing to study the core and pangenomes of soil and plant-associated prokaryotes.</title>
        <authorList>
            <person name="Whitman W."/>
        </authorList>
    </citation>
    <scope>NUCLEOTIDE SEQUENCE</scope>
    <source>
        <strain evidence="2">0</strain>
        <strain evidence="3">SP2017</strain>
    </source>
</reference>
<dbReference type="GeneID" id="83727312"/>
<comment type="caution">
    <text evidence="3">The sequence shown here is derived from an EMBL/GenBank/DDBJ whole genome shotgun (WGS) entry which is preliminary data.</text>
</comment>
<name>A0A9X2TQ70_9BACT</name>
<dbReference type="AlphaFoldDB" id="A0A9X2TQ70"/>
<evidence type="ECO:0000313" key="4">
    <source>
        <dbReference type="Proteomes" id="UP001155010"/>
    </source>
</evidence>
<keyword evidence="1" id="KW-0812">Transmembrane</keyword>
<evidence type="ECO:0000313" key="2">
    <source>
        <dbReference type="EMBL" id="MCS3678112.1"/>
    </source>
</evidence>
<dbReference type="Proteomes" id="UP001155027">
    <property type="component" value="Unassembled WGS sequence"/>
</dbReference>
<dbReference type="EMBL" id="JANUAU010000006">
    <property type="protein sequence ID" value="MCS3678112.1"/>
    <property type="molecule type" value="Genomic_DNA"/>
</dbReference>
<keyword evidence="1" id="KW-0472">Membrane</keyword>
<dbReference type="EMBL" id="JANUBB010000003">
    <property type="protein sequence ID" value="MCS3951135.1"/>
    <property type="molecule type" value="Genomic_DNA"/>
</dbReference>
<dbReference type="Proteomes" id="UP001155010">
    <property type="component" value="Unassembled WGS sequence"/>
</dbReference>
<protein>
    <submittedName>
        <fullName evidence="3">Uncharacterized protein</fullName>
    </submittedName>
</protein>
<dbReference type="RefSeq" id="WP_013060933.1">
    <property type="nucleotide sequence ID" value="NZ_CALTRV010000005.1"/>
</dbReference>
<evidence type="ECO:0000313" key="3">
    <source>
        <dbReference type="EMBL" id="MCS3951135.1"/>
    </source>
</evidence>
<gene>
    <name evidence="2" type="ORF">GGP71_002042</name>
    <name evidence="3" type="ORF">GGP83_001076</name>
</gene>
<organism evidence="3 4">
    <name type="scientific">Salinibacter ruber</name>
    <dbReference type="NCBI Taxonomy" id="146919"/>
    <lineage>
        <taxon>Bacteria</taxon>
        <taxon>Pseudomonadati</taxon>
        <taxon>Rhodothermota</taxon>
        <taxon>Rhodothermia</taxon>
        <taxon>Rhodothermales</taxon>
        <taxon>Salinibacteraceae</taxon>
        <taxon>Salinibacter</taxon>
    </lineage>
</organism>
<evidence type="ECO:0000256" key="1">
    <source>
        <dbReference type="SAM" id="Phobius"/>
    </source>
</evidence>
<feature type="transmembrane region" description="Helical" evidence="1">
    <location>
        <begin position="12"/>
        <end position="35"/>
    </location>
</feature>
<keyword evidence="1" id="KW-1133">Transmembrane helix</keyword>
<proteinExistence type="predicted"/>